<dbReference type="InterPro" id="IPR039426">
    <property type="entry name" value="TonB-dep_rcpt-like"/>
</dbReference>
<dbReference type="PANTHER" id="PTHR47234">
    <property type="match status" value="1"/>
</dbReference>
<dbReference type="Pfam" id="PF00593">
    <property type="entry name" value="TonB_dep_Rec_b-barrel"/>
    <property type="match status" value="1"/>
</dbReference>
<evidence type="ECO:0000256" key="9">
    <source>
        <dbReference type="RuleBase" id="RU003357"/>
    </source>
</evidence>
<dbReference type="Gene3D" id="2.40.170.20">
    <property type="entry name" value="TonB-dependent receptor, beta-barrel domain"/>
    <property type="match status" value="1"/>
</dbReference>
<evidence type="ECO:0000256" key="4">
    <source>
        <dbReference type="ARBA" id="ARBA00022692"/>
    </source>
</evidence>
<evidence type="ECO:0000313" key="14">
    <source>
        <dbReference type="Proteomes" id="UP000466966"/>
    </source>
</evidence>
<keyword evidence="5 9" id="KW-0798">TonB box</keyword>
<organism evidence="13 14">
    <name type="scientific">Alteraurantiacibacter buctensis</name>
    <dbReference type="NCBI Taxonomy" id="1503981"/>
    <lineage>
        <taxon>Bacteria</taxon>
        <taxon>Pseudomonadati</taxon>
        <taxon>Pseudomonadota</taxon>
        <taxon>Alphaproteobacteria</taxon>
        <taxon>Sphingomonadales</taxon>
        <taxon>Erythrobacteraceae</taxon>
        <taxon>Alteraurantiacibacter</taxon>
    </lineage>
</organism>
<accession>A0A844YVE9</accession>
<dbReference type="InterPro" id="IPR012910">
    <property type="entry name" value="Plug_dom"/>
</dbReference>
<evidence type="ECO:0000313" key="13">
    <source>
        <dbReference type="EMBL" id="MXO71000.1"/>
    </source>
</evidence>
<keyword evidence="10" id="KW-0732">Signal</keyword>
<dbReference type="InterPro" id="IPR036942">
    <property type="entry name" value="Beta-barrel_TonB_sf"/>
</dbReference>
<feature type="domain" description="TonB-dependent receptor plug" evidence="12">
    <location>
        <begin position="54"/>
        <end position="173"/>
    </location>
</feature>
<keyword evidence="6 8" id="KW-0472">Membrane</keyword>
<reference evidence="13 14" key="1">
    <citation type="submission" date="2019-12" db="EMBL/GenBank/DDBJ databases">
        <title>Genomic-based taxomic classification of the family Erythrobacteraceae.</title>
        <authorList>
            <person name="Xu L."/>
        </authorList>
    </citation>
    <scope>NUCLEOTIDE SEQUENCE [LARGE SCALE GENOMIC DNA]</scope>
    <source>
        <strain evidence="13 14">M0322</strain>
    </source>
</reference>
<keyword evidence="14" id="KW-1185">Reference proteome</keyword>
<feature type="chain" id="PRO_5032922258" evidence="10">
    <location>
        <begin position="25"/>
        <end position="875"/>
    </location>
</feature>
<dbReference type="InterPro" id="IPR000531">
    <property type="entry name" value="Beta-barrel_TonB"/>
</dbReference>
<feature type="signal peptide" evidence="10">
    <location>
        <begin position="1"/>
        <end position="24"/>
    </location>
</feature>
<evidence type="ECO:0000256" key="7">
    <source>
        <dbReference type="ARBA" id="ARBA00023237"/>
    </source>
</evidence>
<dbReference type="InterPro" id="IPR037066">
    <property type="entry name" value="Plug_dom_sf"/>
</dbReference>
<dbReference type="GO" id="GO:0009279">
    <property type="term" value="C:cell outer membrane"/>
    <property type="evidence" value="ECO:0007669"/>
    <property type="project" value="UniProtKB-SubCell"/>
</dbReference>
<protein>
    <submittedName>
        <fullName evidence="13">TonB-dependent receptor</fullName>
    </submittedName>
</protein>
<evidence type="ECO:0000256" key="3">
    <source>
        <dbReference type="ARBA" id="ARBA00022452"/>
    </source>
</evidence>
<keyword evidence="13" id="KW-0675">Receptor</keyword>
<evidence type="ECO:0000256" key="5">
    <source>
        <dbReference type="ARBA" id="ARBA00023077"/>
    </source>
</evidence>
<keyword evidence="2 8" id="KW-0813">Transport</keyword>
<dbReference type="OrthoDB" id="7614575at2"/>
<keyword evidence="3 8" id="KW-1134">Transmembrane beta strand</keyword>
<dbReference type="SUPFAM" id="SSF56935">
    <property type="entry name" value="Porins"/>
    <property type="match status" value="1"/>
</dbReference>
<comment type="subcellular location">
    <subcellularLocation>
        <location evidence="1 8">Cell outer membrane</location>
        <topology evidence="1 8">Multi-pass membrane protein</topology>
    </subcellularLocation>
</comment>
<evidence type="ECO:0000259" key="12">
    <source>
        <dbReference type="Pfam" id="PF07715"/>
    </source>
</evidence>
<feature type="domain" description="TonB-dependent receptor-like beta-barrel" evidence="11">
    <location>
        <begin position="331"/>
        <end position="817"/>
    </location>
</feature>
<dbReference type="AlphaFoldDB" id="A0A844YVE9"/>
<comment type="caution">
    <text evidence="13">The sequence shown here is derived from an EMBL/GenBank/DDBJ whole genome shotgun (WGS) entry which is preliminary data.</text>
</comment>
<evidence type="ECO:0000256" key="2">
    <source>
        <dbReference type="ARBA" id="ARBA00022448"/>
    </source>
</evidence>
<evidence type="ECO:0000256" key="10">
    <source>
        <dbReference type="SAM" id="SignalP"/>
    </source>
</evidence>
<dbReference type="Proteomes" id="UP000466966">
    <property type="component" value="Unassembled WGS sequence"/>
</dbReference>
<dbReference type="PANTHER" id="PTHR47234:SF3">
    <property type="entry name" value="SECRETIN_TONB SHORT N-TERMINAL DOMAIN-CONTAINING PROTEIN"/>
    <property type="match status" value="1"/>
</dbReference>
<evidence type="ECO:0000259" key="11">
    <source>
        <dbReference type="Pfam" id="PF00593"/>
    </source>
</evidence>
<dbReference type="PROSITE" id="PS52016">
    <property type="entry name" value="TONB_DEPENDENT_REC_3"/>
    <property type="match status" value="1"/>
</dbReference>
<evidence type="ECO:0000256" key="6">
    <source>
        <dbReference type="ARBA" id="ARBA00023136"/>
    </source>
</evidence>
<dbReference type="EMBL" id="WTYV01000002">
    <property type="protein sequence ID" value="MXO71000.1"/>
    <property type="molecule type" value="Genomic_DNA"/>
</dbReference>
<gene>
    <name evidence="13" type="ORF">GRI99_05025</name>
</gene>
<evidence type="ECO:0000256" key="8">
    <source>
        <dbReference type="PROSITE-ProRule" id="PRU01360"/>
    </source>
</evidence>
<name>A0A844YVE9_9SPHN</name>
<keyword evidence="4 8" id="KW-0812">Transmembrane</keyword>
<sequence length="875" mass="92996">MSRITRTTAFIFLASTALSTTAMAQDAPEAAPEEAIEGDFIIVTGTRAVGQAAADSAAPIQLLSDDALTRVGQPNLNQALTQLVPSFQAQTQGTDMASFSLSARLRGVSPNHTLVMVNGKRRHGNSILQVINGAFGGSAAPSIDLIPPDMVERIEILQDGAAAVYGSDAIAGVINIILKSDTDGASVRFNAGQYYDNEGASYSVSGNFGMEVGDAGFLDVSLFHRENGYTTIGDGQISVVNVNGTINSGVSVAFRPLYQALADNGGTANINGGQPASNLNVAIYNFGYDFDAFELYSFGNVSRRTGDALQGYRVPNRVCRNPLTATAQTSDPTNCFGNTAATGLVPHIEVFQNEFSFTGGLRGETDSGWTWDVSATYAEDRAKVYTTGSVNASLYVATGFSPTDFYDGGFQFNQFVSTVDISKELEVGMAEPMTIAFGGEFRDESYEVFQGDAGSLYIEGGQSFPGYSPTDASKIDRNAKAAYANVILYPVDGWTVDVAGRYEDYSDFGDTLIGKLTTRYDFSDAFALRGTVSTGFRAPTLAESGYSATNVGPTSAVLQLAPSSAGAASAGFGALGPEESFNISLGTVIRPAPLLTMTLDGYYLKINDRIVSSGTIIGQDASPVPTPAVPRLTPLINGLTPYQLVLNAIAASGKVLDPTVVASGQLGIQTFTNGIDTETWGLEFAARYPVDLPFGSLDLSLGANYNITRVTDSSALGTLFVQTAEDTIENASPDYKINLGALFESGAFSANARMNYYGKTTQLVRPNGFSTTPRPVLNYAGVGEYYRATVGATPIFDLELAYDFTDWMEIAVGANNLLNKKPEIPDLVADYNPATWPTNNRSPYINNTGVINQPYTFGPYGTNGGYYYARLTLNF</sequence>
<evidence type="ECO:0000256" key="1">
    <source>
        <dbReference type="ARBA" id="ARBA00004571"/>
    </source>
</evidence>
<dbReference type="Gene3D" id="2.170.130.10">
    <property type="entry name" value="TonB-dependent receptor, plug domain"/>
    <property type="match status" value="1"/>
</dbReference>
<dbReference type="RefSeq" id="WP_160770959.1">
    <property type="nucleotide sequence ID" value="NZ_WTYV01000002.1"/>
</dbReference>
<dbReference type="Pfam" id="PF07715">
    <property type="entry name" value="Plug"/>
    <property type="match status" value="1"/>
</dbReference>
<proteinExistence type="inferred from homology"/>
<keyword evidence="7 8" id="KW-0998">Cell outer membrane</keyword>
<comment type="similarity">
    <text evidence="8 9">Belongs to the TonB-dependent receptor family.</text>
</comment>